<gene>
    <name evidence="2" type="ORF">ACFQV2_00130</name>
    <name evidence="3" type="ORF">ACFQV2_02320</name>
</gene>
<proteinExistence type="predicted"/>
<dbReference type="EMBL" id="JBHTEY010000001">
    <property type="protein sequence ID" value="MFC7612313.1"/>
    <property type="molecule type" value="Genomic_DNA"/>
</dbReference>
<keyword evidence="4" id="KW-1185">Reference proteome</keyword>
<protein>
    <submittedName>
        <fullName evidence="2">Uncharacterized protein</fullName>
    </submittedName>
</protein>
<organism evidence="2 4">
    <name type="scientific">Actinokineospora soli</name>
    <dbReference type="NCBI Taxonomy" id="1048753"/>
    <lineage>
        <taxon>Bacteria</taxon>
        <taxon>Bacillati</taxon>
        <taxon>Actinomycetota</taxon>
        <taxon>Actinomycetes</taxon>
        <taxon>Pseudonocardiales</taxon>
        <taxon>Pseudonocardiaceae</taxon>
        <taxon>Actinokineospora</taxon>
    </lineage>
</organism>
<evidence type="ECO:0000313" key="3">
    <source>
        <dbReference type="EMBL" id="MFC7612659.1"/>
    </source>
</evidence>
<dbReference type="EMBL" id="JBHTEY010000004">
    <property type="protein sequence ID" value="MFC7612659.1"/>
    <property type="molecule type" value="Genomic_DNA"/>
</dbReference>
<reference evidence="4" key="2">
    <citation type="journal article" date="2019" name="Int. J. Syst. Evol. Microbiol.">
        <title>The Global Catalogue of Microorganisms (GCM) 10K type strain sequencing project: providing services to taxonomists for standard genome sequencing and annotation.</title>
        <authorList>
            <consortium name="The Broad Institute Genomics Platform"/>
            <consortium name="The Broad Institute Genome Sequencing Center for Infectious Disease"/>
            <person name="Wu L."/>
            <person name="Ma J."/>
        </authorList>
    </citation>
    <scope>NUCLEOTIDE SEQUENCE [LARGE SCALE GENOMIC DNA]</scope>
    <source>
        <strain evidence="4">JCM 17695</strain>
    </source>
</reference>
<comment type="caution">
    <text evidence="2">The sequence shown here is derived from an EMBL/GenBank/DDBJ whole genome shotgun (WGS) entry which is preliminary data.</text>
</comment>
<name>A0ABW2THN1_9PSEU</name>
<evidence type="ECO:0000256" key="1">
    <source>
        <dbReference type="SAM" id="MobiDB-lite"/>
    </source>
</evidence>
<dbReference type="Proteomes" id="UP001596512">
    <property type="component" value="Unassembled WGS sequence"/>
</dbReference>
<sequence length="179" mass="19100">MNTTQSPDDCPISEGEAMTEPTTNSSPHGRVWLNPPTDTTPPRRVLVEFTLTEARLVADALRFTAAGEHRELTRLARTVEMAVATPEQADADGVSRFDTEHPANQLSRLMLTALTELARWAGPVSVAANAVDYAAAIAAHRDGARGVLDLLTATRSKLRTVAQTGYGPVPPASTEQAGE</sequence>
<evidence type="ECO:0000313" key="4">
    <source>
        <dbReference type="Proteomes" id="UP001596512"/>
    </source>
</evidence>
<accession>A0ABW2THN1</accession>
<evidence type="ECO:0000313" key="2">
    <source>
        <dbReference type="EMBL" id="MFC7612313.1"/>
    </source>
</evidence>
<reference evidence="2" key="1">
    <citation type="journal article" date="2014" name="Int. J. Syst. Evol. Microbiol.">
        <title>Complete genome of a new Firmicutes species belonging to the dominant human colonic microbiota ('Ruminococcus bicirculans') reveals two chromosomes and a selective capacity to utilize plant glucans.</title>
        <authorList>
            <consortium name="NISC Comparative Sequencing Program"/>
            <person name="Wegmann U."/>
            <person name="Louis P."/>
            <person name="Goesmann A."/>
            <person name="Henrissat B."/>
            <person name="Duncan S.H."/>
            <person name="Flint H.J."/>
        </authorList>
    </citation>
    <scope>NUCLEOTIDE SEQUENCE</scope>
    <source>
        <strain evidence="2">JCM 17695</strain>
    </source>
</reference>
<feature type="region of interest" description="Disordered" evidence="1">
    <location>
        <begin position="1"/>
        <end position="42"/>
    </location>
</feature>
<reference evidence="2" key="3">
    <citation type="submission" date="2024-09" db="EMBL/GenBank/DDBJ databases">
        <authorList>
            <person name="Sun Q."/>
            <person name="Mori K."/>
        </authorList>
    </citation>
    <scope>NUCLEOTIDE SEQUENCE</scope>
    <source>
        <strain evidence="2">JCM 17695</strain>
    </source>
</reference>